<accession>A0A7Z7PS79</accession>
<feature type="transmembrane region" description="Helical" evidence="7">
    <location>
        <begin position="163"/>
        <end position="188"/>
    </location>
</feature>
<sequence length="677" mass="74393">MLPALLVIIALVSLQFVVRKNWTLGLPAFLIVLLTIVGPVLWALFISFTSYGVYQERPIFVGFYNYSKILQDTGFKLSLKLTVLWSFLRASLEISLSFLLALKLRKSSRTTRLALLLLALGWFVPSFITVSGWRAFIQGYGGYSLLNIVLGTGVDLTLNPVQAFLATLLVSVWQSIPFSTMIIVGMLGRVSGELDDMMRLDGAGDFAGATLLLGEIRHLMIPYALFQLARATKEFTSVFLLSGNGPLLPEGFTPQTLVGSTSFAGVVLFRKFAAVKDYGLLSAYTVFAGGFAILWILGAVFSRNSVPARHRQILFLSAVAHLFLGAYTGWSFWFLVPVTAYSLLPFTIPRHRRLFRFAVGASVIYEVVMNIVKISLEGVSGIVPASFLSVPLILLSMRYRFPPIDFTLPRWLKSSLLILSLLPTIFLVAYILLLSFSGEGEIIPSLNALTVSNYQRVVGDGLLNSILNTLKTALWSFVIILGTITPLAYLFATKKGLLAKTTASLVLLGSLYTGMHTLLPLYFIFRGIGLTDSFFGVALVITVQSAPLALLVLGGFFASVPRELREISRVDGLSGIGYLWRVLFPLSLPVVGGVLTYVLVSCWSSFTLPLIMLNRSEMMPFSLKVFSYAGEIRSYYTSWNLFAAASVIGTVPLLLLFRIARSMIYSPGLGDRGVGYD</sequence>
<evidence type="ECO:0000256" key="1">
    <source>
        <dbReference type="ARBA" id="ARBA00004651"/>
    </source>
</evidence>
<dbReference type="SUPFAM" id="SSF161098">
    <property type="entry name" value="MetI-like"/>
    <property type="match status" value="2"/>
</dbReference>
<dbReference type="GO" id="GO:0005886">
    <property type="term" value="C:plasma membrane"/>
    <property type="evidence" value="ECO:0007669"/>
    <property type="project" value="UniProtKB-SubCell"/>
</dbReference>
<evidence type="ECO:0000313" key="10">
    <source>
        <dbReference type="Proteomes" id="UP000250796"/>
    </source>
</evidence>
<dbReference type="KEGG" id="minf:MESINF_2779"/>
<evidence type="ECO:0000313" key="9">
    <source>
        <dbReference type="EMBL" id="SSC14219.1"/>
    </source>
</evidence>
<dbReference type="Gene3D" id="1.10.3720.10">
    <property type="entry name" value="MetI-like"/>
    <property type="match status" value="2"/>
</dbReference>
<evidence type="ECO:0000256" key="5">
    <source>
        <dbReference type="ARBA" id="ARBA00022989"/>
    </source>
</evidence>
<feature type="transmembrane region" description="Helical" evidence="7">
    <location>
        <begin position="473"/>
        <end position="492"/>
    </location>
</feature>
<feature type="transmembrane region" description="Helical" evidence="7">
    <location>
        <begin position="29"/>
        <end position="54"/>
    </location>
</feature>
<organism evidence="9 10">
    <name type="scientific">Mesotoga infera</name>
    <dbReference type="NCBI Taxonomy" id="1236046"/>
    <lineage>
        <taxon>Bacteria</taxon>
        <taxon>Thermotogati</taxon>
        <taxon>Thermotogota</taxon>
        <taxon>Thermotogae</taxon>
        <taxon>Kosmotogales</taxon>
        <taxon>Kosmotogaceae</taxon>
        <taxon>Mesotoga</taxon>
    </lineage>
</organism>
<feature type="transmembrane region" description="Helical" evidence="7">
    <location>
        <begin position="504"/>
        <end position="525"/>
    </location>
</feature>
<feature type="transmembrane region" description="Helical" evidence="7">
    <location>
        <begin position="278"/>
        <end position="301"/>
    </location>
</feature>
<keyword evidence="3" id="KW-1003">Cell membrane</keyword>
<dbReference type="PANTHER" id="PTHR32243:SF24">
    <property type="entry name" value="DIACETYLCHITOBIOSE UPTAKE SYSTEM PERMEASE PROTEIN NGCG"/>
    <property type="match status" value="1"/>
</dbReference>
<dbReference type="InterPro" id="IPR050901">
    <property type="entry name" value="BP-dep_ABC_trans_perm"/>
</dbReference>
<evidence type="ECO:0000256" key="6">
    <source>
        <dbReference type="ARBA" id="ARBA00023136"/>
    </source>
</evidence>
<feature type="transmembrane region" description="Helical" evidence="7">
    <location>
        <begin position="113"/>
        <end position="136"/>
    </location>
</feature>
<dbReference type="GO" id="GO:0055085">
    <property type="term" value="P:transmembrane transport"/>
    <property type="evidence" value="ECO:0007669"/>
    <property type="project" value="InterPro"/>
</dbReference>
<dbReference type="CDD" id="cd06261">
    <property type="entry name" value="TM_PBP2"/>
    <property type="match status" value="1"/>
</dbReference>
<evidence type="ECO:0000256" key="4">
    <source>
        <dbReference type="ARBA" id="ARBA00022692"/>
    </source>
</evidence>
<feature type="transmembrane region" description="Helical" evidence="7">
    <location>
        <begin position="578"/>
        <end position="600"/>
    </location>
</feature>
<reference evidence="9 10" key="1">
    <citation type="submission" date="2017-01" db="EMBL/GenBank/DDBJ databases">
        <authorList>
            <person name="Erauso G."/>
        </authorList>
    </citation>
    <scope>NUCLEOTIDE SEQUENCE [LARGE SCALE GENOMIC DNA]</scope>
    <source>
        <strain evidence="9">MESINF1</strain>
    </source>
</reference>
<comment type="subcellular location">
    <subcellularLocation>
        <location evidence="1 7">Cell membrane</location>
        <topology evidence="1 7">Multi-pass membrane protein</topology>
    </subcellularLocation>
</comment>
<dbReference type="InterPro" id="IPR000515">
    <property type="entry name" value="MetI-like"/>
</dbReference>
<dbReference type="InterPro" id="IPR035906">
    <property type="entry name" value="MetI-like_sf"/>
</dbReference>
<proteinExistence type="inferred from homology"/>
<dbReference type="PANTHER" id="PTHR32243">
    <property type="entry name" value="MALTOSE TRANSPORT SYSTEM PERMEASE-RELATED"/>
    <property type="match status" value="1"/>
</dbReference>
<protein>
    <submittedName>
        <fullName evidence="9">Binding-protein-dependent transport systems inner membrane component</fullName>
    </submittedName>
</protein>
<keyword evidence="6 7" id="KW-0472">Membrane</keyword>
<keyword evidence="2 7" id="KW-0813">Transport</keyword>
<feature type="transmembrane region" description="Helical" evidence="7">
    <location>
        <begin position="416"/>
        <end position="436"/>
    </location>
</feature>
<feature type="transmembrane region" description="Helical" evidence="7">
    <location>
        <begin position="636"/>
        <end position="657"/>
    </location>
</feature>
<feature type="transmembrane region" description="Helical" evidence="7">
    <location>
        <begin position="313"/>
        <end position="342"/>
    </location>
</feature>
<comment type="similarity">
    <text evidence="7">Belongs to the binding-protein-dependent transport system permease family.</text>
</comment>
<keyword evidence="5 7" id="KW-1133">Transmembrane helix</keyword>
<evidence type="ECO:0000256" key="2">
    <source>
        <dbReference type="ARBA" id="ARBA00022448"/>
    </source>
</evidence>
<feature type="transmembrane region" description="Helical" evidence="7">
    <location>
        <begin position="537"/>
        <end position="558"/>
    </location>
</feature>
<evidence type="ECO:0000259" key="8">
    <source>
        <dbReference type="PROSITE" id="PS50928"/>
    </source>
</evidence>
<keyword evidence="4 7" id="KW-0812">Transmembrane</keyword>
<dbReference type="RefSeq" id="WP_169700618.1">
    <property type="nucleotide sequence ID" value="NZ_LS974202.1"/>
</dbReference>
<evidence type="ECO:0000256" key="3">
    <source>
        <dbReference type="ARBA" id="ARBA00022475"/>
    </source>
</evidence>
<dbReference type="Pfam" id="PF00528">
    <property type="entry name" value="BPD_transp_1"/>
    <property type="match status" value="1"/>
</dbReference>
<dbReference type="Proteomes" id="UP000250796">
    <property type="component" value="Chromosome MESINF"/>
</dbReference>
<dbReference type="PROSITE" id="PS50928">
    <property type="entry name" value="ABC_TM1"/>
    <property type="match status" value="1"/>
</dbReference>
<evidence type="ECO:0000256" key="7">
    <source>
        <dbReference type="RuleBase" id="RU363032"/>
    </source>
</evidence>
<gene>
    <name evidence="9" type="ORF">MESINF_2779</name>
</gene>
<keyword evidence="10" id="KW-1185">Reference proteome</keyword>
<dbReference type="EMBL" id="LS974202">
    <property type="protein sequence ID" value="SSC14219.1"/>
    <property type="molecule type" value="Genomic_DNA"/>
</dbReference>
<feature type="domain" description="ABC transmembrane type-1" evidence="8">
    <location>
        <begin position="466"/>
        <end position="660"/>
    </location>
</feature>
<name>A0A7Z7PS79_9BACT</name>
<feature type="transmembrane region" description="Helical" evidence="7">
    <location>
        <begin position="378"/>
        <end position="395"/>
    </location>
</feature>
<dbReference type="AlphaFoldDB" id="A0A7Z7PS79"/>